<reference evidence="12 13" key="1">
    <citation type="submission" date="2015-08" db="EMBL/GenBank/DDBJ databases">
        <title>Antibacterial properties of a collection of Vibrionaceae strains.</title>
        <authorList>
            <person name="Giubergia S."/>
        </authorList>
    </citation>
    <scope>NUCLEOTIDE SEQUENCE [LARGE SCALE GENOMIC DNA]</scope>
    <source>
        <strain evidence="12 13">S0821</strain>
    </source>
</reference>
<keyword evidence="8 10" id="KW-1133">Transmembrane helix</keyword>
<dbReference type="PANTHER" id="PTHR42922:SF1">
    <property type="entry name" value="PHOSPHATE TRANSPORT SYSTEM PERMEASE PROTEIN PSTA"/>
    <property type="match status" value="1"/>
</dbReference>
<name>A0A0Q2MKK0_VIBFU</name>
<dbReference type="EMBL" id="LKHS01000001">
    <property type="protein sequence ID" value="KQH88130.1"/>
    <property type="molecule type" value="Genomic_DNA"/>
</dbReference>
<evidence type="ECO:0000256" key="2">
    <source>
        <dbReference type="ARBA" id="ARBA00007069"/>
    </source>
</evidence>
<dbReference type="NCBIfam" id="TIGR00974">
    <property type="entry name" value="3a0107s02c"/>
    <property type="match status" value="1"/>
</dbReference>
<evidence type="ECO:0000313" key="12">
    <source>
        <dbReference type="EMBL" id="KQH88130.1"/>
    </source>
</evidence>
<feature type="domain" description="ABC transmembrane type-1" evidence="11">
    <location>
        <begin position="63"/>
        <end position="266"/>
    </location>
</feature>
<comment type="caution">
    <text evidence="12">The sequence shown here is derived from an EMBL/GenBank/DDBJ whole genome shotgun (WGS) entry which is preliminary data.</text>
</comment>
<evidence type="ECO:0000256" key="5">
    <source>
        <dbReference type="ARBA" id="ARBA00022475"/>
    </source>
</evidence>
<keyword evidence="5 10" id="KW-1003">Cell membrane</keyword>
<evidence type="ECO:0000313" key="13">
    <source>
        <dbReference type="Proteomes" id="UP000051221"/>
    </source>
</evidence>
<gene>
    <name evidence="12" type="ORF">AMR76_02255</name>
</gene>
<feature type="transmembrane region" description="Helical" evidence="10">
    <location>
        <begin position="131"/>
        <end position="151"/>
    </location>
</feature>
<proteinExistence type="inferred from homology"/>
<dbReference type="InterPro" id="IPR000515">
    <property type="entry name" value="MetI-like"/>
</dbReference>
<evidence type="ECO:0000256" key="8">
    <source>
        <dbReference type="ARBA" id="ARBA00022989"/>
    </source>
</evidence>
<dbReference type="GO" id="GO:0005886">
    <property type="term" value="C:plasma membrane"/>
    <property type="evidence" value="ECO:0007669"/>
    <property type="project" value="UniProtKB-SubCell"/>
</dbReference>
<protein>
    <recommendedName>
        <fullName evidence="3 10">Phosphate transport system permease protein PstA</fullName>
    </recommendedName>
</protein>
<dbReference type="InParanoid" id="A0A0Q2MKK0"/>
<dbReference type="Gene3D" id="1.10.3720.10">
    <property type="entry name" value="MetI-like"/>
    <property type="match status" value="1"/>
</dbReference>
<comment type="subcellular location">
    <subcellularLocation>
        <location evidence="10">Cell inner membrane</location>
        <topology evidence="10">Multi-pass membrane protein</topology>
    </subcellularLocation>
    <subcellularLocation>
        <location evidence="1">Cell membrane</location>
        <topology evidence="1">Multi-pass membrane protein</topology>
    </subcellularLocation>
</comment>
<keyword evidence="4" id="KW-0813">Transport</keyword>
<dbReference type="PROSITE" id="PS50928">
    <property type="entry name" value="ABC_TM1"/>
    <property type="match status" value="1"/>
</dbReference>
<sequence length="275" mass="29386">MNTRRIKNRLFQLFCYGSAAMGLLVLASILYTLISRGLSGINLALFTEITPGPGSAGGLKNAFIGSLEMTFLSIFIATPIALLAGTWLAEQEADSKWAQAIRFLNNILMSAPSILVGLFVYALIVVPSGGYSGWAGCIALAVLALPTIIAGTEEMLRLVPSTLKEAGRGLGAANWVVVFKLCYRSAASGLITAILLSFARIAGETAPLLFTALNSNFMSTDFSGPVANLPVTIYQFAMSPYESWQQLAWSGALIVTLFILLVNISAAHLPKLFKR</sequence>
<keyword evidence="6" id="KW-0592">Phosphate transport</keyword>
<dbReference type="InterPro" id="IPR035906">
    <property type="entry name" value="MetI-like_sf"/>
</dbReference>
<comment type="similarity">
    <text evidence="2 10">Belongs to the binding-protein-dependent transport system permease family. CysTW subfamily.</text>
</comment>
<feature type="transmembrane region" description="Helical" evidence="10">
    <location>
        <begin position="247"/>
        <end position="269"/>
    </location>
</feature>
<dbReference type="InterPro" id="IPR051408">
    <property type="entry name" value="Phosphate_transprt_permease"/>
</dbReference>
<evidence type="ECO:0000256" key="7">
    <source>
        <dbReference type="ARBA" id="ARBA00022692"/>
    </source>
</evidence>
<feature type="transmembrane region" description="Helical" evidence="10">
    <location>
        <begin position="69"/>
        <end position="89"/>
    </location>
</feature>
<dbReference type="FunCoup" id="A0A0Q2MKK0">
    <property type="interactions" value="309"/>
</dbReference>
<feature type="transmembrane region" description="Helical" evidence="10">
    <location>
        <begin position="172"/>
        <end position="199"/>
    </location>
</feature>
<dbReference type="GO" id="GO:0005315">
    <property type="term" value="F:phosphate transmembrane transporter activity"/>
    <property type="evidence" value="ECO:0007669"/>
    <property type="project" value="InterPro"/>
</dbReference>
<evidence type="ECO:0000259" key="11">
    <source>
        <dbReference type="PROSITE" id="PS50928"/>
    </source>
</evidence>
<dbReference type="Pfam" id="PF00528">
    <property type="entry name" value="BPD_transp_1"/>
    <property type="match status" value="1"/>
</dbReference>
<keyword evidence="7 10" id="KW-0812">Transmembrane</keyword>
<evidence type="ECO:0000256" key="10">
    <source>
        <dbReference type="RuleBase" id="RU363043"/>
    </source>
</evidence>
<keyword evidence="13" id="KW-1185">Reference proteome</keyword>
<dbReference type="RefSeq" id="WP_055465137.1">
    <property type="nucleotide sequence ID" value="NZ_CP046798.1"/>
</dbReference>
<organism evidence="12 13">
    <name type="scientific">Vibrio furnissii</name>
    <dbReference type="NCBI Taxonomy" id="29494"/>
    <lineage>
        <taxon>Bacteria</taxon>
        <taxon>Pseudomonadati</taxon>
        <taxon>Pseudomonadota</taxon>
        <taxon>Gammaproteobacteria</taxon>
        <taxon>Vibrionales</taxon>
        <taxon>Vibrionaceae</taxon>
        <taxon>Vibrio</taxon>
    </lineage>
</organism>
<dbReference type="SUPFAM" id="SSF161098">
    <property type="entry name" value="MetI-like"/>
    <property type="match status" value="1"/>
</dbReference>
<dbReference type="Proteomes" id="UP000051221">
    <property type="component" value="Unassembled WGS sequence"/>
</dbReference>
<accession>A0A0Q2MKK0</accession>
<evidence type="ECO:0000256" key="9">
    <source>
        <dbReference type="ARBA" id="ARBA00023136"/>
    </source>
</evidence>
<evidence type="ECO:0000256" key="3">
    <source>
        <dbReference type="ARBA" id="ARBA00016864"/>
    </source>
</evidence>
<keyword evidence="9 10" id="KW-0472">Membrane</keyword>
<dbReference type="AlphaFoldDB" id="A0A0Q2MKK0"/>
<feature type="transmembrane region" description="Helical" evidence="10">
    <location>
        <begin position="12"/>
        <end position="34"/>
    </location>
</feature>
<evidence type="ECO:0000256" key="6">
    <source>
        <dbReference type="ARBA" id="ARBA00022592"/>
    </source>
</evidence>
<evidence type="ECO:0000256" key="1">
    <source>
        <dbReference type="ARBA" id="ARBA00004651"/>
    </source>
</evidence>
<dbReference type="GO" id="GO:0035435">
    <property type="term" value="P:phosphate ion transmembrane transport"/>
    <property type="evidence" value="ECO:0007669"/>
    <property type="project" value="InterPro"/>
</dbReference>
<evidence type="ECO:0000256" key="4">
    <source>
        <dbReference type="ARBA" id="ARBA00022448"/>
    </source>
</evidence>
<feature type="transmembrane region" description="Helical" evidence="10">
    <location>
        <begin position="101"/>
        <end position="125"/>
    </location>
</feature>
<dbReference type="PANTHER" id="PTHR42922">
    <property type="entry name" value="PHOSPHATE TRANSPORT SYSTEM PERMEASE PROTEIN PSTA"/>
    <property type="match status" value="1"/>
</dbReference>
<dbReference type="InterPro" id="IPR005672">
    <property type="entry name" value="Phosphate_PstA"/>
</dbReference>